<dbReference type="InterPro" id="IPR003538">
    <property type="entry name" value="TonB"/>
</dbReference>
<evidence type="ECO:0000256" key="5">
    <source>
        <dbReference type="ARBA" id="ARBA00022519"/>
    </source>
</evidence>
<dbReference type="PRINTS" id="PR01374">
    <property type="entry name" value="TONBPROTEIN"/>
</dbReference>
<name>A0ABV1RM76_9ALTE</name>
<evidence type="ECO:0000256" key="4">
    <source>
        <dbReference type="ARBA" id="ARBA00022475"/>
    </source>
</evidence>
<comment type="similarity">
    <text evidence="2 10">Belongs to the TonB family.</text>
</comment>
<organism evidence="14 15">
    <name type="scientific">Catenovulum sediminis</name>
    <dbReference type="NCBI Taxonomy" id="1740262"/>
    <lineage>
        <taxon>Bacteria</taxon>
        <taxon>Pseudomonadati</taxon>
        <taxon>Pseudomonadota</taxon>
        <taxon>Gammaproteobacteria</taxon>
        <taxon>Alteromonadales</taxon>
        <taxon>Alteromonadaceae</taxon>
        <taxon>Catenovulum</taxon>
    </lineage>
</organism>
<keyword evidence="10" id="KW-0735">Signal-anchor</keyword>
<evidence type="ECO:0000256" key="9">
    <source>
        <dbReference type="ARBA" id="ARBA00023136"/>
    </source>
</evidence>
<keyword evidence="6" id="KW-0812">Transmembrane</keyword>
<keyword evidence="4 10" id="KW-1003">Cell membrane</keyword>
<evidence type="ECO:0000256" key="2">
    <source>
        <dbReference type="ARBA" id="ARBA00006555"/>
    </source>
</evidence>
<keyword evidence="8" id="KW-1133">Transmembrane helix</keyword>
<feature type="region of interest" description="Disordered" evidence="11">
    <location>
        <begin position="22"/>
        <end position="47"/>
    </location>
</feature>
<evidence type="ECO:0000256" key="12">
    <source>
        <dbReference type="SAM" id="SignalP"/>
    </source>
</evidence>
<evidence type="ECO:0000256" key="6">
    <source>
        <dbReference type="ARBA" id="ARBA00022692"/>
    </source>
</evidence>
<evidence type="ECO:0000313" key="15">
    <source>
        <dbReference type="Proteomes" id="UP001467690"/>
    </source>
</evidence>
<dbReference type="PROSITE" id="PS52015">
    <property type="entry name" value="TONB_CTD"/>
    <property type="match status" value="1"/>
</dbReference>
<gene>
    <name evidence="14" type="ORF">ABS311_19395</name>
</gene>
<comment type="subcellular location">
    <subcellularLocation>
        <location evidence="1 10">Cell inner membrane</location>
        <topology evidence="1 10">Single-pass membrane protein</topology>
        <orientation evidence="1 10">Periplasmic side</orientation>
    </subcellularLocation>
</comment>
<comment type="caution">
    <text evidence="14">The sequence shown here is derived from an EMBL/GenBank/DDBJ whole genome shotgun (WGS) entry which is preliminary data.</text>
</comment>
<evidence type="ECO:0000256" key="3">
    <source>
        <dbReference type="ARBA" id="ARBA00022448"/>
    </source>
</evidence>
<dbReference type="InterPro" id="IPR006260">
    <property type="entry name" value="TonB/TolA_C"/>
</dbReference>
<keyword evidence="5 10" id="KW-0997">Cell inner membrane</keyword>
<evidence type="ECO:0000256" key="7">
    <source>
        <dbReference type="ARBA" id="ARBA00022927"/>
    </source>
</evidence>
<evidence type="ECO:0000313" key="14">
    <source>
        <dbReference type="EMBL" id="MER2494046.1"/>
    </source>
</evidence>
<keyword evidence="15" id="KW-1185">Reference proteome</keyword>
<evidence type="ECO:0000256" key="10">
    <source>
        <dbReference type="RuleBase" id="RU362123"/>
    </source>
</evidence>
<dbReference type="Pfam" id="PF03544">
    <property type="entry name" value="TonB_C"/>
    <property type="match status" value="1"/>
</dbReference>
<dbReference type="PANTHER" id="PTHR33446:SF14">
    <property type="entry name" value="PROTEIN TONB"/>
    <property type="match status" value="1"/>
</dbReference>
<keyword evidence="9" id="KW-0472">Membrane</keyword>
<dbReference type="Gene3D" id="3.30.2420.10">
    <property type="entry name" value="TonB"/>
    <property type="match status" value="1"/>
</dbReference>
<reference evidence="14 15" key="1">
    <citation type="submission" date="2024-06" db="EMBL/GenBank/DDBJ databases">
        <authorList>
            <person name="Chen R.Y."/>
        </authorList>
    </citation>
    <scope>NUCLEOTIDE SEQUENCE [LARGE SCALE GENOMIC DNA]</scope>
    <source>
        <strain evidence="14 15">D2</strain>
    </source>
</reference>
<sequence>MKFSLVLVGLLFLISCQSTSQQPAKQTTNTSTNTNKQVGQLGKLPVKKPPDFSKAVAVNNNPIIRVHPRYPAAASKAGQEGWVVLEFTINKYGGTDKIKIVDASPEGIFEKDAINALKKWKYKPKVIAEKGVAQPGQRVLIHFNL</sequence>
<accession>A0ABV1RM76</accession>
<evidence type="ECO:0000256" key="1">
    <source>
        <dbReference type="ARBA" id="ARBA00004383"/>
    </source>
</evidence>
<dbReference type="NCBIfam" id="TIGR01352">
    <property type="entry name" value="tonB_Cterm"/>
    <property type="match status" value="1"/>
</dbReference>
<comment type="function">
    <text evidence="10">Interacts with outer membrane receptor proteins that carry out high-affinity binding and energy dependent uptake into the periplasmic space of specific substrates. It could act to transduce energy from the cytoplasmic membrane to specific energy-requiring processes in the outer membrane, resulting in the release into the periplasm of ligands bound by these outer membrane proteins.</text>
</comment>
<feature type="signal peptide" evidence="12">
    <location>
        <begin position="1"/>
        <end position="20"/>
    </location>
</feature>
<protein>
    <recommendedName>
        <fullName evidence="10">Protein TonB</fullName>
    </recommendedName>
</protein>
<dbReference type="PANTHER" id="PTHR33446">
    <property type="entry name" value="PROTEIN TONB-RELATED"/>
    <property type="match status" value="1"/>
</dbReference>
<evidence type="ECO:0000259" key="13">
    <source>
        <dbReference type="PROSITE" id="PS52015"/>
    </source>
</evidence>
<dbReference type="PROSITE" id="PS51257">
    <property type="entry name" value="PROKAR_LIPOPROTEIN"/>
    <property type="match status" value="1"/>
</dbReference>
<evidence type="ECO:0000256" key="8">
    <source>
        <dbReference type="ARBA" id="ARBA00022989"/>
    </source>
</evidence>
<dbReference type="Proteomes" id="UP001467690">
    <property type="component" value="Unassembled WGS sequence"/>
</dbReference>
<feature type="domain" description="TonB C-terminal" evidence="13">
    <location>
        <begin position="55"/>
        <end position="145"/>
    </location>
</feature>
<proteinExistence type="inferred from homology"/>
<keyword evidence="3 10" id="KW-0813">Transport</keyword>
<evidence type="ECO:0000256" key="11">
    <source>
        <dbReference type="SAM" id="MobiDB-lite"/>
    </source>
</evidence>
<dbReference type="SUPFAM" id="SSF74653">
    <property type="entry name" value="TolA/TonB C-terminal domain"/>
    <property type="match status" value="1"/>
</dbReference>
<dbReference type="EMBL" id="JBELOE010000280">
    <property type="protein sequence ID" value="MER2494046.1"/>
    <property type="molecule type" value="Genomic_DNA"/>
</dbReference>
<feature type="chain" id="PRO_5046121793" description="Protein TonB" evidence="12">
    <location>
        <begin position="21"/>
        <end position="145"/>
    </location>
</feature>
<dbReference type="InterPro" id="IPR051045">
    <property type="entry name" value="TonB-dependent_transducer"/>
</dbReference>
<keyword evidence="12" id="KW-0732">Signal</keyword>
<keyword evidence="7 10" id="KW-0653">Protein transport</keyword>
<dbReference type="RefSeq" id="WP_350403068.1">
    <property type="nucleotide sequence ID" value="NZ_JBELOE010000280.1"/>
</dbReference>
<dbReference type="InterPro" id="IPR037682">
    <property type="entry name" value="TonB_C"/>
</dbReference>